<evidence type="ECO:0000256" key="11">
    <source>
        <dbReference type="ARBA" id="ARBA00022989"/>
    </source>
</evidence>
<evidence type="ECO:0000256" key="13">
    <source>
        <dbReference type="ARBA" id="ARBA00023008"/>
    </source>
</evidence>
<keyword evidence="8 19" id="KW-0479">Metal-binding</keyword>
<dbReference type="InterPro" id="IPR036909">
    <property type="entry name" value="Cyt_c-like_dom_sf"/>
</dbReference>
<feature type="domain" description="Cytochrome oxidase subunit II transmembrane region profile" evidence="22">
    <location>
        <begin position="1"/>
        <end position="95"/>
    </location>
</feature>
<dbReference type="InterPro" id="IPR045187">
    <property type="entry name" value="CcO_II"/>
</dbReference>
<dbReference type="InterPro" id="IPR008972">
    <property type="entry name" value="Cupredoxin"/>
</dbReference>
<protein>
    <recommendedName>
        <fullName evidence="3">cytochrome-c oxidase</fullName>
        <ecNumber evidence="3">7.1.1.9</ecNumber>
    </recommendedName>
    <alternativeName>
        <fullName evidence="17">Cytochrome aa3 subunit 2</fullName>
    </alternativeName>
    <alternativeName>
        <fullName evidence="16">Cytochrome c oxidase polypeptide II</fullName>
    </alternativeName>
</protein>
<accession>A0A9X2T5K4</accession>
<dbReference type="SUPFAM" id="SSF46626">
    <property type="entry name" value="Cytochrome c"/>
    <property type="match status" value="1"/>
</dbReference>
<evidence type="ECO:0000259" key="22">
    <source>
        <dbReference type="PROSITE" id="PS50999"/>
    </source>
</evidence>
<dbReference type="PROSITE" id="PS50999">
    <property type="entry name" value="COX2_TM"/>
    <property type="match status" value="1"/>
</dbReference>
<organism evidence="24 25">
    <name type="scientific">Ancylobacter mangrovi</name>
    <dbReference type="NCBI Taxonomy" id="2972472"/>
    <lineage>
        <taxon>Bacteria</taxon>
        <taxon>Pseudomonadati</taxon>
        <taxon>Pseudomonadota</taxon>
        <taxon>Alphaproteobacteria</taxon>
        <taxon>Hyphomicrobiales</taxon>
        <taxon>Xanthobacteraceae</taxon>
        <taxon>Ancylobacter</taxon>
    </lineage>
</organism>
<evidence type="ECO:0000256" key="7">
    <source>
        <dbReference type="ARBA" id="ARBA00022692"/>
    </source>
</evidence>
<gene>
    <name evidence="24" type="primary">coxB</name>
    <name evidence="24" type="ORF">NVS89_02685</name>
</gene>
<evidence type="ECO:0000256" key="4">
    <source>
        <dbReference type="ARBA" id="ARBA00022448"/>
    </source>
</evidence>
<dbReference type="EC" id="7.1.1.9" evidence="3"/>
<dbReference type="GO" id="GO:0016491">
    <property type="term" value="F:oxidoreductase activity"/>
    <property type="evidence" value="ECO:0007669"/>
    <property type="project" value="InterPro"/>
</dbReference>
<keyword evidence="25" id="KW-1185">Reference proteome</keyword>
<dbReference type="GO" id="GO:0020037">
    <property type="term" value="F:heme binding"/>
    <property type="evidence" value="ECO:0007669"/>
    <property type="project" value="InterPro"/>
</dbReference>
<evidence type="ECO:0000256" key="20">
    <source>
        <dbReference type="SAM" id="Phobius"/>
    </source>
</evidence>
<dbReference type="PANTHER" id="PTHR22888:SF9">
    <property type="entry name" value="CYTOCHROME C OXIDASE SUBUNIT 2"/>
    <property type="match status" value="1"/>
</dbReference>
<feature type="transmembrane region" description="Helical" evidence="20">
    <location>
        <begin position="20"/>
        <end position="43"/>
    </location>
</feature>
<reference evidence="24" key="1">
    <citation type="submission" date="2022-08" db="EMBL/GenBank/DDBJ databases">
        <authorList>
            <person name="Li F."/>
        </authorList>
    </citation>
    <scope>NUCLEOTIDE SEQUENCE</scope>
    <source>
        <strain evidence="24">MQZ15Z-1</strain>
    </source>
</reference>
<evidence type="ECO:0000256" key="17">
    <source>
        <dbReference type="ARBA" id="ARBA00031399"/>
    </source>
</evidence>
<keyword evidence="13" id="KW-0186">Copper</keyword>
<keyword evidence="7 20" id="KW-0812">Transmembrane</keyword>
<evidence type="ECO:0000256" key="18">
    <source>
        <dbReference type="ARBA" id="ARBA00047816"/>
    </source>
</evidence>
<dbReference type="GO" id="GO:0016020">
    <property type="term" value="C:membrane"/>
    <property type="evidence" value="ECO:0007669"/>
    <property type="project" value="UniProtKB-SubCell"/>
</dbReference>
<dbReference type="PROSITE" id="PS51007">
    <property type="entry name" value="CYTC"/>
    <property type="match status" value="1"/>
</dbReference>
<keyword evidence="4" id="KW-0813">Transport</keyword>
<dbReference type="Gene3D" id="1.10.287.90">
    <property type="match status" value="1"/>
</dbReference>
<comment type="caution">
    <text evidence="24">The sequence shown here is derived from an EMBL/GenBank/DDBJ whole genome shotgun (WGS) entry which is preliminary data.</text>
</comment>
<dbReference type="GO" id="GO:0042773">
    <property type="term" value="P:ATP synthesis coupled electron transport"/>
    <property type="evidence" value="ECO:0007669"/>
    <property type="project" value="TreeGrafter"/>
</dbReference>
<comment type="function">
    <text evidence="15">Subunits I and II form the functional core of the enzyme complex. Electrons originating in cytochrome c are transferred via heme a and Cu(A) to the binuclear center formed by heme a3 and Cu(B).</text>
</comment>
<dbReference type="GO" id="GO:0005507">
    <property type="term" value="F:copper ion binding"/>
    <property type="evidence" value="ECO:0007669"/>
    <property type="project" value="InterPro"/>
</dbReference>
<evidence type="ECO:0000256" key="3">
    <source>
        <dbReference type="ARBA" id="ARBA00012949"/>
    </source>
</evidence>
<evidence type="ECO:0000256" key="2">
    <source>
        <dbReference type="ARBA" id="ARBA00007866"/>
    </source>
</evidence>
<dbReference type="InterPro" id="IPR014222">
    <property type="entry name" value="Cyt_c_oxidase_su2"/>
</dbReference>
<feature type="transmembrane region" description="Helical" evidence="20">
    <location>
        <begin position="63"/>
        <end position="84"/>
    </location>
</feature>
<evidence type="ECO:0000313" key="24">
    <source>
        <dbReference type="EMBL" id="MCS0493988.1"/>
    </source>
</evidence>
<dbReference type="Pfam" id="PF00034">
    <property type="entry name" value="Cytochrom_C"/>
    <property type="match status" value="1"/>
</dbReference>
<keyword evidence="5 19" id="KW-0349">Heme</keyword>
<comment type="catalytic activity">
    <reaction evidence="18">
        <text>4 Fe(II)-[cytochrome c] + O2 + 8 H(+)(in) = 4 Fe(III)-[cytochrome c] + 2 H2O + 4 H(+)(out)</text>
        <dbReference type="Rhea" id="RHEA:11436"/>
        <dbReference type="Rhea" id="RHEA-COMP:10350"/>
        <dbReference type="Rhea" id="RHEA-COMP:14399"/>
        <dbReference type="ChEBI" id="CHEBI:15377"/>
        <dbReference type="ChEBI" id="CHEBI:15378"/>
        <dbReference type="ChEBI" id="CHEBI:15379"/>
        <dbReference type="ChEBI" id="CHEBI:29033"/>
        <dbReference type="ChEBI" id="CHEBI:29034"/>
        <dbReference type="EC" id="7.1.1.9"/>
    </reaction>
</comment>
<dbReference type="CDD" id="cd13915">
    <property type="entry name" value="CuRO_HCO_II_like_2"/>
    <property type="match status" value="1"/>
</dbReference>
<keyword evidence="10" id="KW-0249">Electron transport</keyword>
<dbReference type="AlphaFoldDB" id="A0A9X2T5K4"/>
<evidence type="ECO:0000256" key="15">
    <source>
        <dbReference type="ARBA" id="ARBA00024688"/>
    </source>
</evidence>
<keyword evidence="12 19" id="KW-0408">Iron</keyword>
<evidence type="ECO:0000256" key="8">
    <source>
        <dbReference type="ARBA" id="ARBA00022723"/>
    </source>
</evidence>
<dbReference type="InterPro" id="IPR002429">
    <property type="entry name" value="CcO_II-like_C"/>
</dbReference>
<keyword evidence="6" id="KW-0679">Respiratory chain</keyword>
<evidence type="ECO:0000256" key="19">
    <source>
        <dbReference type="PROSITE-ProRule" id="PRU00433"/>
    </source>
</evidence>
<dbReference type="Gene3D" id="2.60.40.420">
    <property type="entry name" value="Cupredoxins - blue copper proteins"/>
    <property type="match status" value="1"/>
</dbReference>
<name>A0A9X2T5K4_9HYPH</name>
<feature type="domain" description="Cytochrome oxidase subunit II copper A binding" evidence="21">
    <location>
        <begin position="96"/>
        <end position="207"/>
    </location>
</feature>
<comment type="similarity">
    <text evidence="2">Belongs to the cytochrome c oxidase subunit 2 family.</text>
</comment>
<dbReference type="PROSITE" id="PS50857">
    <property type="entry name" value="COX2_CUA"/>
    <property type="match status" value="1"/>
</dbReference>
<dbReference type="GO" id="GO:0004129">
    <property type="term" value="F:cytochrome-c oxidase activity"/>
    <property type="evidence" value="ECO:0007669"/>
    <property type="project" value="UniProtKB-EC"/>
</dbReference>
<evidence type="ECO:0000256" key="6">
    <source>
        <dbReference type="ARBA" id="ARBA00022660"/>
    </source>
</evidence>
<dbReference type="InterPro" id="IPR001505">
    <property type="entry name" value="Copper_CuA"/>
</dbReference>
<keyword evidence="11 20" id="KW-1133">Transmembrane helix</keyword>
<dbReference type="NCBIfam" id="TIGR02866">
    <property type="entry name" value="CoxB"/>
    <property type="match status" value="1"/>
</dbReference>
<evidence type="ECO:0000256" key="14">
    <source>
        <dbReference type="ARBA" id="ARBA00023136"/>
    </source>
</evidence>
<keyword evidence="14 20" id="KW-0472">Membrane</keyword>
<proteinExistence type="inferred from homology"/>
<dbReference type="InterPro" id="IPR036257">
    <property type="entry name" value="Cyt_c_oxidase_su2_TM_sf"/>
</dbReference>
<evidence type="ECO:0000256" key="5">
    <source>
        <dbReference type="ARBA" id="ARBA00022617"/>
    </source>
</evidence>
<dbReference type="EMBL" id="JANTHZ010000001">
    <property type="protein sequence ID" value="MCS0493988.1"/>
    <property type="molecule type" value="Genomic_DNA"/>
</dbReference>
<dbReference type="InterPro" id="IPR011759">
    <property type="entry name" value="Cyt_c_oxidase_su2_TM_dom"/>
</dbReference>
<dbReference type="SUPFAM" id="SSF81464">
    <property type="entry name" value="Cytochrome c oxidase subunit II-like, transmembrane region"/>
    <property type="match status" value="1"/>
</dbReference>
<dbReference type="Pfam" id="PF00116">
    <property type="entry name" value="COX2"/>
    <property type="match status" value="1"/>
</dbReference>
<evidence type="ECO:0000313" key="25">
    <source>
        <dbReference type="Proteomes" id="UP001151088"/>
    </source>
</evidence>
<dbReference type="Proteomes" id="UP001151088">
    <property type="component" value="Unassembled WGS sequence"/>
</dbReference>
<evidence type="ECO:0000256" key="16">
    <source>
        <dbReference type="ARBA" id="ARBA00031389"/>
    </source>
</evidence>
<dbReference type="PANTHER" id="PTHR22888">
    <property type="entry name" value="CYTOCHROME C OXIDASE, SUBUNIT II"/>
    <property type="match status" value="1"/>
</dbReference>
<evidence type="ECO:0000256" key="10">
    <source>
        <dbReference type="ARBA" id="ARBA00022982"/>
    </source>
</evidence>
<evidence type="ECO:0000256" key="12">
    <source>
        <dbReference type="ARBA" id="ARBA00023004"/>
    </source>
</evidence>
<evidence type="ECO:0000256" key="9">
    <source>
        <dbReference type="ARBA" id="ARBA00022967"/>
    </source>
</evidence>
<evidence type="ECO:0000259" key="21">
    <source>
        <dbReference type="PROSITE" id="PS50857"/>
    </source>
</evidence>
<dbReference type="InterPro" id="IPR009056">
    <property type="entry name" value="Cyt_c-like_dom"/>
</dbReference>
<feature type="domain" description="Cytochrome c" evidence="23">
    <location>
        <begin position="213"/>
        <end position="307"/>
    </location>
</feature>
<dbReference type="PROSITE" id="PS00078">
    <property type="entry name" value="COX2"/>
    <property type="match status" value="1"/>
</dbReference>
<comment type="subcellular location">
    <subcellularLocation>
        <location evidence="1">Membrane</location>
        <topology evidence="1">Multi-pass membrane protein</topology>
    </subcellularLocation>
</comment>
<evidence type="ECO:0000259" key="23">
    <source>
        <dbReference type="PROSITE" id="PS51007"/>
    </source>
</evidence>
<sequence>MENLAGWASEASAHAASVDRLMLAFTLMMVALSVPVFVLMAVFAVKYRRGRTANRAHPVNRNVWLEVSWAIVPFLLTVVFFVWATKLFADLYDPPADAIAIDVVAKQWMWKFQHPGGQREINELHVPAGEPVKLTMASEDVIHSLYIPALRLKQDVVPGRYTSMWFTADRPGTYKLTCAEFCGVDHSVMGGSFIVMTPAAYERWLGQSQVDDTLAAAGAVLFRERGCSGCHGPGATVHAPPLTGLYGRPVPLEGGGVVTADDQYIRDSILLPQSQIAAGYPHIMPTFQNVLSEEEVLQLVAYIKSLRSGSPEGMRQ</sequence>
<dbReference type="SUPFAM" id="SSF49503">
    <property type="entry name" value="Cupredoxins"/>
    <property type="match status" value="1"/>
</dbReference>
<keyword evidence="9" id="KW-1278">Translocase</keyword>
<dbReference type="RefSeq" id="WP_258730938.1">
    <property type="nucleotide sequence ID" value="NZ_JANTHZ010000001.1"/>
</dbReference>
<evidence type="ECO:0000256" key="1">
    <source>
        <dbReference type="ARBA" id="ARBA00004141"/>
    </source>
</evidence>
<dbReference type="Gene3D" id="1.10.760.10">
    <property type="entry name" value="Cytochrome c-like domain"/>
    <property type="match status" value="1"/>
</dbReference>